<reference evidence="5 6" key="1">
    <citation type="journal article" date="2019" name="Int. J. Syst. Evol. Microbiol.">
        <title>The Global Catalogue of Microorganisms (GCM) 10K type strain sequencing project: providing services to taxonomists for standard genome sequencing and annotation.</title>
        <authorList>
            <consortium name="The Broad Institute Genomics Platform"/>
            <consortium name="The Broad Institute Genome Sequencing Center for Infectious Disease"/>
            <person name="Wu L."/>
            <person name="Ma J."/>
        </authorList>
    </citation>
    <scope>NUCLEOTIDE SEQUENCE [LARGE SCALE GENOMIC DNA]</scope>
    <source>
        <strain evidence="5 6">JCM 9383</strain>
    </source>
</reference>
<dbReference type="PROSITE" id="PS52004">
    <property type="entry name" value="KS3_2"/>
    <property type="match status" value="1"/>
</dbReference>
<dbReference type="Gene3D" id="3.40.47.10">
    <property type="match status" value="1"/>
</dbReference>
<feature type="domain" description="Ketosynthase family 3 (KS3)" evidence="4">
    <location>
        <begin position="1"/>
        <end position="357"/>
    </location>
</feature>
<proteinExistence type="inferred from homology"/>
<dbReference type="InterPro" id="IPR014030">
    <property type="entry name" value="Ketoacyl_synth_N"/>
</dbReference>
<sequence>MAWCTPLGSDLDSTWRDLCAGRTAFDHHTSPFPLRNDLAAAIPDAAQDLRERQLTITANTLRAACADAGIDPADPAITPILGTSYAHHLDTPGTTSLHHWARESARRAGHRNEPITVTTACSAGADSLLIGAELIRAGTHDTCVCGGADILTTAKRLGHSALGTMSPTTLRAFDEHHDGMLLGEGAAFLVLESARSAHLRQARTHALLTGAGSANDAAGMTAPDTSGTSIRLAIHRSLTGTGLTTADIAVINAHATGTPLNDTVEEATLAALFTEHPPPVFATKGALGHSLGATGAIEAVSTVLALRDQLAPPIAATTTPATALPLVLGRPHAFNGTAGLSITLGFGGFNTSLLFTRNGDA</sequence>
<comment type="caution">
    <text evidence="5">The sequence shown here is derived from an EMBL/GenBank/DDBJ whole genome shotgun (WGS) entry which is preliminary data.</text>
</comment>
<evidence type="ECO:0000256" key="3">
    <source>
        <dbReference type="RuleBase" id="RU003694"/>
    </source>
</evidence>
<organism evidence="5 6">
    <name type="scientific">Saccharopolyspora taberi</name>
    <dbReference type="NCBI Taxonomy" id="60895"/>
    <lineage>
        <taxon>Bacteria</taxon>
        <taxon>Bacillati</taxon>
        <taxon>Actinomycetota</taxon>
        <taxon>Actinomycetes</taxon>
        <taxon>Pseudonocardiales</taxon>
        <taxon>Pseudonocardiaceae</taxon>
        <taxon>Saccharopolyspora</taxon>
    </lineage>
</organism>
<dbReference type="SMART" id="SM00825">
    <property type="entry name" value="PKS_KS"/>
    <property type="match status" value="1"/>
</dbReference>
<dbReference type="PANTHER" id="PTHR11712">
    <property type="entry name" value="POLYKETIDE SYNTHASE-RELATED"/>
    <property type="match status" value="1"/>
</dbReference>
<dbReference type="Pfam" id="PF00109">
    <property type="entry name" value="ketoacyl-synt"/>
    <property type="match status" value="1"/>
</dbReference>
<protein>
    <submittedName>
        <fullName evidence="5">Beta-ketoacyl-[acyl-carrier-protein] synthase family protein</fullName>
    </submittedName>
</protein>
<evidence type="ECO:0000259" key="4">
    <source>
        <dbReference type="PROSITE" id="PS52004"/>
    </source>
</evidence>
<dbReference type="Proteomes" id="UP001500979">
    <property type="component" value="Unassembled WGS sequence"/>
</dbReference>
<dbReference type="InterPro" id="IPR020841">
    <property type="entry name" value="PKS_Beta-ketoAc_synthase_dom"/>
</dbReference>
<dbReference type="EMBL" id="BAAAUX010000014">
    <property type="protein sequence ID" value="GAA2793101.1"/>
    <property type="molecule type" value="Genomic_DNA"/>
</dbReference>
<evidence type="ECO:0000256" key="2">
    <source>
        <dbReference type="ARBA" id="ARBA00022679"/>
    </source>
</evidence>
<dbReference type="InterPro" id="IPR014031">
    <property type="entry name" value="Ketoacyl_synth_C"/>
</dbReference>
<keyword evidence="2 3" id="KW-0808">Transferase</keyword>
<evidence type="ECO:0000313" key="6">
    <source>
        <dbReference type="Proteomes" id="UP001500979"/>
    </source>
</evidence>
<dbReference type="InterPro" id="IPR000794">
    <property type="entry name" value="Beta-ketoacyl_synthase"/>
</dbReference>
<dbReference type="Pfam" id="PF02801">
    <property type="entry name" value="Ketoacyl-synt_C"/>
    <property type="match status" value="1"/>
</dbReference>
<keyword evidence="6" id="KW-1185">Reference proteome</keyword>
<accession>A0ABN3VCZ0</accession>
<evidence type="ECO:0000256" key="1">
    <source>
        <dbReference type="ARBA" id="ARBA00008467"/>
    </source>
</evidence>
<gene>
    <name evidence="5" type="ORF">GCM10010470_29950</name>
</gene>
<dbReference type="PANTHER" id="PTHR11712:SF336">
    <property type="entry name" value="3-OXOACYL-[ACYL-CARRIER-PROTEIN] SYNTHASE, MITOCHONDRIAL"/>
    <property type="match status" value="1"/>
</dbReference>
<dbReference type="SUPFAM" id="SSF53901">
    <property type="entry name" value="Thiolase-like"/>
    <property type="match status" value="2"/>
</dbReference>
<name>A0ABN3VCZ0_9PSEU</name>
<dbReference type="RefSeq" id="WP_344680269.1">
    <property type="nucleotide sequence ID" value="NZ_BAAAUX010000014.1"/>
</dbReference>
<evidence type="ECO:0000313" key="5">
    <source>
        <dbReference type="EMBL" id="GAA2793101.1"/>
    </source>
</evidence>
<dbReference type="InterPro" id="IPR016039">
    <property type="entry name" value="Thiolase-like"/>
</dbReference>
<comment type="similarity">
    <text evidence="1 3">Belongs to the thiolase-like superfamily. Beta-ketoacyl-ACP synthases family.</text>
</comment>